<keyword evidence="4" id="KW-0677">Repeat</keyword>
<gene>
    <name evidence="9" type="ORF">ELS20_00265</name>
</gene>
<dbReference type="Pfam" id="PF00571">
    <property type="entry name" value="CBS"/>
    <property type="match status" value="1"/>
</dbReference>
<evidence type="ECO:0000256" key="2">
    <source>
        <dbReference type="ARBA" id="ARBA00022475"/>
    </source>
</evidence>
<evidence type="ECO:0000256" key="4">
    <source>
        <dbReference type="ARBA" id="ARBA00022737"/>
    </source>
</evidence>
<dbReference type="RefSeq" id="WP_129754749.1">
    <property type="nucleotide sequence ID" value="NZ_JAFKAA010000001.1"/>
</dbReference>
<dbReference type="EMBL" id="RZIG01000001">
    <property type="protein sequence ID" value="RYJ15539.1"/>
    <property type="molecule type" value="Genomic_DNA"/>
</dbReference>
<dbReference type="InterPro" id="IPR000644">
    <property type="entry name" value="CBS_dom"/>
</dbReference>
<organism evidence="9 10">
    <name type="scientific">Haloarcula hispanica</name>
    <dbReference type="NCBI Taxonomy" id="51589"/>
    <lineage>
        <taxon>Archaea</taxon>
        <taxon>Methanobacteriati</taxon>
        <taxon>Methanobacteriota</taxon>
        <taxon>Stenosarchaea group</taxon>
        <taxon>Halobacteria</taxon>
        <taxon>Halobacteriales</taxon>
        <taxon>Haloarculaceae</taxon>
        <taxon>Haloarcula</taxon>
    </lineage>
</organism>
<dbReference type="InterPro" id="IPR046342">
    <property type="entry name" value="CBS_dom_sf"/>
</dbReference>
<dbReference type="InterPro" id="IPR051676">
    <property type="entry name" value="UPF0053_domain"/>
</dbReference>
<name>A0A482TUC8_HALHI</name>
<reference evidence="9 10" key="1">
    <citation type="submission" date="2018-12" db="EMBL/GenBank/DDBJ databases">
        <title>Draft genome sequence of Haloarcula hispinica strain 18.1, an halophilic archaeon isolated from Chott El Jerid of Southern Tunisia.</title>
        <authorList>
            <person name="Najjari A."/>
            <person name="Ben Dhia O."/>
            <person name="Ferjani R."/>
            <person name="Mahjoubi M."/>
            <person name="Sghaier H."/>
            <person name="Elshahed M."/>
            <person name="Ouzari H.I."/>
            <person name="Cherid A."/>
            <person name="Youssef N."/>
        </authorList>
    </citation>
    <scope>NUCLEOTIDE SEQUENCE [LARGE SCALE GENOMIC DNA]</scope>
    <source>
        <strain evidence="9 10">18.1</strain>
    </source>
</reference>
<keyword evidence="6 7" id="KW-0472">Membrane</keyword>
<feature type="transmembrane region" description="Helical" evidence="7">
    <location>
        <begin position="92"/>
        <end position="115"/>
    </location>
</feature>
<dbReference type="SUPFAM" id="SSF54631">
    <property type="entry name" value="CBS-domain pair"/>
    <property type="match status" value="1"/>
</dbReference>
<evidence type="ECO:0000313" key="10">
    <source>
        <dbReference type="Proteomes" id="UP000293535"/>
    </source>
</evidence>
<proteinExistence type="predicted"/>
<evidence type="ECO:0000313" key="9">
    <source>
        <dbReference type="EMBL" id="RYJ15539.1"/>
    </source>
</evidence>
<dbReference type="InterPro" id="IPR044751">
    <property type="entry name" value="Ion_transp-like_CBS"/>
</dbReference>
<evidence type="ECO:0000256" key="3">
    <source>
        <dbReference type="ARBA" id="ARBA00022692"/>
    </source>
</evidence>
<dbReference type="Proteomes" id="UP000293535">
    <property type="component" value="Unassembled WGS sequence"/>
</dbReference>
<evidence type="ECO:0000256" key="7">
    <source>
        <dbReference type="SAM" id="Phobius"/>
    </source>
</evidence>
<feature type="domain" description="CNNM transmembrane" evidence="8">
    <location>
        <begin position="3"/>
        <end position="210"/>
    </location>
</feature>
<dbReference type="Gene3D" id="3.10.580.10">
    <property type="entry name" value="CBS-domain"/>
    <property type="match status" value="1"/>
</dbReference>
<comment type="caution">
    <text evidence="9">The sequence shown here is derived from an EMBL/GenBank/DDBJ whole genome shotgun (WGS) entry which is preliminary data.</text>
</comment>
<dbReference type="CDD" id="cd04590">
    <property type="entry name" value="CBS_pair_CorC_HlyC_assoc"/>
    <property type="match status" value="1"/>
</dbReference>
<accession>A0A482TUC8</accession>
<dbReference type="InterPro" id="IPR002550">
    <property type="entry name" value="CNNM"/>
</dbReference>
<keyword evidence="5 7" id="KW-1133">Transmembrane helix</keyword>
<evidence type="ECO:0000256" key="1">
    <source>
        <dbReference type="ARBA" id="ARBA00004651"/>
    </source>
</evidence>
<comment type="subcellular location">
    <subcellularLocation>
        <location evidence="1">Cell membrane</location>
        <topology evidence="1">Multi-pass membrane protein</topology>
    </subcellularLocation>
</comment>
<feature type="transmembrane region" description="Helical" evidence="7">
    <location>
        <begin position="6"/>
        <end position="25"/>
    </location>
</feature>
<keyword evidence="3 7" id="KW-0812">Transmembrane</keyword>
<evidence type="ECO:0000256" key="6">
    <source>
        <dbReference type="ARBA" id="ARBA00023136"/>
    </source>
</evidence>
<dbReference type="PROSITE" id="PS51846">
    <property type="entry name" value="CNNM"/>
    <property type="match status" value="1"/>
</dbReference>
<evidence type="ECO:0000259" key="8">
    <source>
        <dbReference type="PROSITE" id="PS51846"/>
    </source>
</evidence>
<dbReference type="AlphaFoldDB" id="A0A482TUC8"/>
<feature type="transmembrane region" description="Helical" evidence="7">
    <location>
        <begin position="61"/>
        <end position="80"/>
    </location>
</feature>
<protein>
    <submittedName>
        <fullName evidence="9">HlyC/CorC family transporter</fullName>
    </submittedName>
</protein>
<dbReference type="PANTHER" id="PTHR43099">
    <property type="entry name" value="UPF0053 PROTEIN YRKA"/>
    <property type="match status" value="1"/>
</dbReference>
<evidence type="ECO:0000256" key="5">
    <source>
        <dbReference type="ARBA" id="ARBA00022989"/>
    </source>
</evidence>
<sequence>MAISLVTWLRLFGGVALLLGNSFFVTTEFAMTRVRQFEEAEFLGNGRGLERAWNMTKRLEIFLTGCQVGITICSVGLGVVAEPAVTAVLGPLLGAVGVTGGGHTTLSVLLALVVVNLMHVIVGEQAPTYLGIERAKFVARYGSGPLYAWTKLMYPVIISADWVAKTLLGLFGVEISRSWTESEAESDLATTRAELRSEMGESLSRLDIPEERRTEVINALDIGATAVSEIMVDRSDIVALSTTDDFETNMDRIDGMPYVRFPLIEGSLDSFVGVVYAPTVLHNYEALDSGTTTLEELATSPLTVAAETTISDFIDRCQDESQELALVVADDDVVGLLTATDAFEAITGELEDPMDRAAE</sequence>
<keyword evidence="2" id="KW-1003">Cell membrane</keyword>
<dbReference type="PANTHER" id="PTHR43099:SF5">
    <property type="entry name" value="HLYC_CORC FAMILY TRANSPORTER"/>
    <property type="match status" value="1"/>
</dbReference>
<dbReference type="Pfam" id="PF01595">
    <property type="entry name" value="CNNM"/>
    <property type="match status" value="1"/>
</dbReference>
<dbReference type="GO" id="GO:0005886">
    <property type="term" value="C:plasma membrane"/>
    <property type="evidence" value="ECO:0007669"/>
    <property type="project" value="UniProtKB-SubCell"/>
</dbReference>